<comment type="subcellular location">
    <subcellularLocation>
        <location evidence="1">Membrane</location>
        <topology evidence="1">Single-pass membrane protein</topology>
    </subcellularLocation>
</comment>
<dbReference type="GO" id="GO:0071944">
    <property type="term" value="C:cell periphery"/>
    <property type="evidence" value="ECO:0007669"/>
    <property type="project" value="UniProtKB-ARBA"/>
</dbReference>
<keyword evidence="7" id="KW-1185">Reference proteome</keyword>
<proteinExistence type="predicted"/>
<keyword evidence="3 5" id="KW-1133">Transmembrane helix</keyword>
<dbReference type="PANTHER" id="PTHR15549">
    <property type="entry name" value="PAIRED IMMUNOGLOBULIN-LIKE TYPE 2 RECEPTOR"/>
    <property type="match status" value="1"/>
</dbReference>
<evidence type="ECO:0000256" key="3">
    <source>
        <dbReference type="ARBA" id="ARBA00022989"/>
    </source>
</evidence>
<evidence type="ECO:0008006" key="8">
    <source>
        <dbReference type="Google" id="ProtNLM"/>
    </source>
</evidence>
<keyword evidence="2 5" id="KW-0812">Transmembrane</keyword>
<organism evidence="6 7">
    <name type="scientific">Ampelomyces quisqualis</name>
    <name type="common">Powdery mildew agent</name>
    <dbReference type="NCBI Taxonomy" id="50730"/>
    <lineage>
        <taxon>Eukaryota</taxon>
        <taxon>Fungi</taxon>
        <taxon>Dikarya</taxon>
        <taxon>Ascomycota</taxon>
        <taxon>Pezizomycotina</taxon>
        <taxon>Dothideomycetes</taxon>
        <taxon>Pleosporomycetidae</taxon>
        <taxon>Pleosporales</taxon>
        <taxon>Pleosporineae</taxon>
        <taxon>Phaeosphaeriaceae</taxon>
        <taxon>Ampelomyces</taxon>
    </lineage>
</organism>
<evidence type="ECO:0000313" key="6">
    <source>
        <dbReference type="EMBL" id="KAF1913658.1"/>
    </source>
</evidence>
<dbReference type="GO" id="GO:0016020">
    <property type="term" value="C:membrane"/>
    <property type="evidence" value="ECO:0007669"/>
    <property type="project" value="UniProtKB-SubCell"/>
</dbReference>
<dbReference type="Proteomes" id="UP000800096">
    <property type="component" value="Unassembled WGS sequence"/>
</dbReference>
<dbReference type="OrthoDB" id="5344815at2759"/>
<keyword evidence="4 5" id="KW-0472">Membrane</keyword>
<evidence type="ECO:0000313" key="7">
    <source>
        <dbReference type="Proteomes" id="UP000800096"/>
    </source>
</evidence>
<dbReference type="PANTHER" id="PTHR15549:SF30">
    <property type="entry name" value="MID2 DOMAIN-CONTAINING PROTEIN"/>
    <property type="match status" value="1"/>
</dbReference>
<name>A0A6A5QFQ7_AMPQU</name>
<dbReference type="InterPro" id="IPR035992">
    <property type="entry name" value="Ricin_B-like_lectins"/>
</dbReference>
<evidence type="ECO:0000256" key="1">
    <source>
        <dbReference type="ARBA" id="ARBA00004167"/>
    </source>
</evidence>
<sequence>MSDQFRRDDGPVLDSKSYYTMINFNLPTHSLSAGVYLDTEGAVNMTNLGTYSSENWQFFFQSGRYFIRNYDYGAKWQLGLTADSRSTPKMYQRSGNLSQQWTLTKADRGWEMTNGLWGDGTTYALPKNWPLPVMRSEADGTVWNITSNPSAAKLKPLTGDMLSPVDNFEEASTSTSILPSATSSDSNTLTTFLSFSSSVPTSTPNSSAALSSGAIAGIVIGSLALFSAFILAIWFLLVKRKQRRQPYQHGIPVEVHATSIPAEKYAHHGVELSVPPAELAAHTDKRDSVPYRAELESNLSY</sequence>
<evidence type="ECO:0000256" key="5">
    <source>
        <dbReference type="SAM" id="Phobius"/>
    </source>
</evidence>
<dbReference type="EMBL" id="ML979138">
    <property type="protein sequence ID" value="KAF1913658.1"/>
    <property type="molecule type" value="Genomic_DNA"/>
</dbReference>
<dbReference type="AlphaFoldDB" id="A0A6A5QFQ7"/>
<dbReference type="SUPFAM" id="SSF50370">
    <property type="entry name" value="Ricin B-like lectins"/>
    <property type="match status" value="1"/>
</dbReference>
<reference evidence="6" key="1">
    <citation type="journal article" date="2020" name="Stud. Mycol.">
        <title>101 Dothideomycetes genomes: a test case for predicting lifestyles and emergence of pathogens.</title>
        <authorList>
            <person name="Haridas S."/>
            <person name="Albert R."/>
            <person name="Binder M."/>
            <person name="Bloem J."/>
            <person name="Labutti K."/>
            <person name="Salamov A."/>
            <person name="Andreopoulos B."/>
            <person name="Baker S."/>
            <person name="Barry K."/>
            <person name="Bills G."/>
            <person name="Bluhm B."/>
            <person name="Cannon C."/>
            <person name="Castanera R."/>
            <person name="Culley D."/>
            <person name="Daum C."/>
            <person name="Ezra D."/>
            <person name="Gonzalez J."/>
            <person name="Henrissat B."/>
            <person name="Kuo A."/>
            <person name="Liang C."/>
            <person name="Lipzen A."/>
            <person name="Lutzoni F."/>
            <person name="Magnuson J."/>
            <person name="Mondo S."/>
            <person name="Nolan M."/>
            <person name="Ohm R."/>
            <person name="Pangilinan J."/>
            <person name="Park H.-J."/>
            <person name="Ramirez L."/>
            <person name="Alfaro M."/>
            <person name="Sun H."/>
            <person name="Tritt A."/>
            <person name="Yoshinaga Y."/>
            <person name="Zwiers L.-H."/>
            <person name="Turgeon B."/>
            <person name="Goodwin S."/>
            <person name="Spatafora J."/>
            <person name="Crous P."/>
            <person name="Grigoriev I."/>
        </authorList>
    </citation>
    <scope>NUCLEOTIDE SEQUENCE</scope>
    <source>
        <strain evidence="6">HMLAC05119</strain>
    </source>
</reference>
<protein>
    <recommendedName>
        <fullName evidence="8">Ricin B lectin domain-containing protein</fullName>
    </recommendedName>
</protein>
<accession>A0A6A5QFQ7</accession>
<dbReference type="InterPro" id="IPR051694">
    <property type="entry name" value="Immunoregulatory_rcpt-like"/>
</dbReference>
<feature type="transmembrane region" description="Helical" evidence="5">
    <location>
        <begin position="214"/>
        <end position="237"/>
    </location>
</feature>
<evidence type="ECO:0000256" key="4">
    <source>
        <dbReference type="ARBA" id="ARBA00023136"/>
    </source>
</evidence>
<gene>
    <name evidence="6" type="ORF">BDU57DRAFT_550218</name>
</gene>
<evidence type="ECO:0000256" key="2">
    <source>
        <dbReference type="ARBA" id="ARBA00022692"/>
    </source>
</evidence>